<dbReference type="RefSeq" id="WP_197920626.1">
    <property type="nucleotide sequence ID" value="NZ_CAWPTA010000006.1"/>
</dbReference>
<protein>
    <submittedName>
        <fullName evidence="3">Magnesium chelatase subunit D</fullName>
    </submittedName>
</protein>
<keyword evidence="4" id="KW-1185">Reference proteome</keyword>
<dbReference type="SUPFAM" id="SSF52540">
    <property type="entry name" value="P-loop containing nucleoside triphosphate hydrolases"/>
    <property type="match status" value="1"/>
</dbReference>
<dbReference type="Gene3D" id="3.40.50.300">
    <property type="entry name" value="P-loop containing nucleotide triphosphate hydrolases"/>
    <property type="match status" value="1"/>
</dbReference>
<dbReference type="InterPro" id="IPR041628">
    <property type="entry name" value="ChlI/MoxR_AAA_lid"/>
</dbReference>
<name>A0ABS0N250_9SPHN</name>
<dbReference type="Pfam" id="PF13519">
    <property type="entry name" value="VWA_2"/>
    <property type="match status" value="1"/>
</dbReference>
<comment type="caution">
    <text evidence="3">The sequence shown here is derived from an EMBL/GenBank/DDBJ whole genome shotgun (WGS) entry which is preliminary data.</text>
</comment>
<dbReference type="InterPro" id="IPR036465">
    <property type="entry name" value="vWFA_dom_sf"/>
</dbReference>
<dbReference type="Gene3D" id="3.40.50.410">
    <property type="entry name" value="von Willebrand factor, type A domain"/>
    <property type="match status" value="1"/>
</dbReference>
<dbReference type="InterPro" id="IPR027417">
    <property type="entry name" value="P-loop_NTPase"/>
</dbReference>
<dbReference type="Pfam" id="PF17863">
    <property type="entry name" value="AAA_lid_2"/>
    <property type="match status" value="1"/>
</dbReference>
<dbReference type="PANTHER" id="PTHR43473">
    <property type="entry name" value="MAGNESIUM-CHELATASE SUBUNIT CHLD, CHLOROPLASTIC"/>
    <property type="match status" value="1"/>
</dbReference>
<feature type="domain" description="VWFA" evidence="2">
    <location>
        <begin position="379"/>
        <end position="559"/>
    </location>
</feature>
<evidence type="ECO:0000313" key="3">
    <source>
        <dbReference type="EMBL" id="MBH5321993.1"/>
    </source>
</evidence>
<dbReference type="NCBIfam" id="NF009943">
    <property type="entry name" value="PRK13406.1"/>
    <property type="match status" value="1"/>
</dbReference>
<feature type="region of interest" description="Disordered" evidence="1">
    <location>
        <begin position="237"/>
        <end position="272"/>
    </location>
</feature>
<feature type="compositionally biased region" description="Acidic residues" evidence="1">
    <location>
        <begin position="263"/>
        <end position="272"/>
    </location>
</feature>
<gene>
    <name evidence="3" type="ORF">I5L03_05290</name>
</gene>
<organism evidence="3 4">
    <name type="scientific">Aurantiacibacter sediminis</name>
    <dbReference type="NCBI Taxonomy" id="2793064"/>
    <lineage>
        <taxon>Bacteria</taxon>
        <taxon>Pseudomonadati</taxon>
        <taxon>Pseudomonadota</taxon>
        <taxon>Alphaproteobacteria</taxon>
        <taxon>Sphingomonadales</taxon>
        <taxon>Erythrobacteraceae</taxon>
        <taxon>Aurantiacibacter</taxon>
    </lineage>
</organism>
<sequence>MSGQGPADNPSPLADALLAARLLKVAPAALGGMSLRGGGPARDCVIDALKSGFPTRRIPPHIDEERLLGGVDIVASLTAGKPVMQKGLLADAGGTLLIAPMAERMRDGLAGRLAQAMDAKAGFCLILLDDGREADERAPGTLLDRIAFHCELSKVTKLQTDHGEQRRPIALGSVVPASDEALKTLAGVAMALGVDSARPLLFALNAARAHAALSGREGIAQDDLTAAARLVLAPRATRIPQSPEEQTADEPPPPPPDHSETPSESEEQQTGEQIPDDLVIEAALAAIPPDVLEMIAKDDTRRGASGSGSGNRTKSKLRGKPLGARPGQPRDGARLALIDTLRSAVPWQPLRQRESGSDTLQIRKTDLRIRRFEERAASVTVFCVDASGSAAAARLAEAKGAVELILAQAYVKRSEVALIAFRGKGADLLLPPTRSLTRARRALAGLPGGGGTPLASGLALARELGTSIASRGNTPFLVFLTDGSANIAADGTPGRKQAREDAQTAAKAVASSGLASLVIDIAPRPRDDAAKLAADMRGRYLPLPFADAQALSKVVLAAQPEKQTA</sequence>
<dbReference type="Proteomes" id="UP000602442">
    <property type="component" value="Unassembled WGS sequence"/>
</dbReference>
<dbReference type="SMART" id="SM00327">
    <property type="entry name" value="VWA"/>
    <property type="match status" value="1"/>
</dbReference>
<evidence type="ECO:0000259" key="2">
    <source>
        <dbReference type="PROSITE" id="PS50234"/>
    </source>
</evidence>
<dbReference type="InterPro" id="IPR002035">
    <property type="entry name" value="VWF_A"/>
</dbReference>
<dbReference type="SUPFAM" id="SSF53300">
    <property type="entry name" value="vWA-like"/>
    <property type="match status" value="1"/>
</dbReference>
<dbReference type="PANTHER" id="PTHR43473:SF2">
    <property type="entry name" value="MAGNESIUM-CHELATASE SUBUNIT CHLD, CHLOROPLASTIC"/>
    <property type="match status" value="1"/>
</dbReference>
<proteinExistence type="predicted"/>
<dbReference type="Gene3D" id="1.10.8.80">
    <property type="entry name" value="Magnesium chelatase subunit I, C-Terminal domain"/>
    <property type="match status" value="1"/>
</dbReference>
<feature type="region of interest" description="Disordered" evidence="1">
    <location>
        <begin position="299"/>
        <end position="331"/>
    </location>
</feature>
<reference evidence="3 4" key="1">
    <citation type="submission" date="2020-11" db="EMBL/GenBank/DDBJ databases">
        <title>Erythrobacter sediminis sp. nov., a marine bacterium from a tidal flat of Garorim Bay.</title>
        <authorList>
            <person name="Kim D."/>
            <person name="Yoo Y."/>
            <person name="Kim J.-J."/>
        </authorList>
    </citation>
    <scope>NUCLEOTIDE SEQUENCE [LARGE SCALE GENOMIC DNA]</scope>
    <source>
        <strain evidence="3 4">JGD-13</strain>
    </source>
</reference>
<dbReference type="EMBL" id="JAEANY010000001">
    <property type="protein sequence ID" value="MBH5321993.1"/>
    <property type="molecule type" value="Genomic_DNA"/>
</dbReference>
<accession>A0ABS0N250</accession>
<evidence type="ECO:0000256" key="1">
    <source>
        <dbReference type="SAM" id="MobiDB-lite"/>
    </source>
</evidence>
<dbReference type="PROSITE" id="PS50234">
    <property type="entry name" value="VWFA"/>
    <property type="match status" value="1"/>
</dbReference>
<evidence type="ECO:0000313" key="4">
    <source>
        <dbReference type="Proteomes" id="UP000602442"/>
    </source>
</evidence>